<organism evidence="7 8">
    <name type="scientific">Streptomyces stramineus</name>
    <dbReference type="NCBI Taxonomy" id="173861"/>
    <lineage>
        <taxon>Bacteria</taxon>
        <taxon>Bacillati</taxon>
        <taxon>Actinomycetota</taxon>
        <taxon>Actinomycetes</taxon>
        <taxon>Kitasatosporales</taxon>
        <taxon>Streptomycetaceae</taxon>
        <taxon>Streptomyces</taxon>
    </lineage>
</organism>
<feature type="transmembrane region" description="Helical" evidence="5">
    <location>
        <begin position="338"/>
        <end position="357"/>
    </location>
</feature>
<dbReference type="PROSITE" id="PS50850">
    <property type="entry name" value="MFS"/>
    <property type="match status" value="1"/>
</dbReference>
<proteinExistence type="predicted"/>
<evidence type="ECO:0000256" key="5">
    <source>
        <dbReference type="SAM" id="Phobius"/>
    </source>
</evidence>
<dbReference type="EMBL" id="BAAAHB010000039">
    <property type="protein sequence ID" value="GAA0471412.1"/>
    <property type="molecule type" value="Genomic_DNA"/>
</dbReference>
<dbReference type="SUPFAM" id="SSF103473">
    <property type="entry name" value="MFS general substrate transporter"/>
    <property type="match status" value="1"/>
</dbReference>
<reference evidence="7 8" key="1">
    <citation type="journal article" date="2019" name="Int. J. Syst. Evol. Microbiol.">
        <title>The Global Catalogue of Microorganisms (GCM) 10K type strain sequencing project: providing services to taxonomists for standard genome sequencing and annotation.</title>
        <authorList>
            <consortium name="The Broad Institute Genomics Platform"/>
            <consortium name="The Broad Institute Genome Sequencing Center for Infectious Disease"/>
            <person name="Wu L."/>
            <person name="Ma J."/>
        </authorList>
    </citation>
    <scope>NUCLEOTIDE SEQUENCE [LARGE SCALE GENOMIC DNA]</scope>
    <source>
        <strain evidence="7 8">JCM 10649</strain>
    </source>
</reference>
<keyword evidence="2 5" id="KW-0812">Transmembrane</keyword>
<feature type="transmembrane region" description="Helical" evidence="5">
    <location>
        <begin position="369"/>
        <end position="388"/>
    </location>
</feature>
<comment type="caution">
    <text evidence="7">The sequence shown here is derived from an EMBL/GenBank/DDBJ whole genome shotgun (WGS) entry which is preliminary data.</text>
</comment>
<evidence type="ECO:0000256" key="4">
    <source>
        <dbReference type="ARBA" id="ARBA00023136"/>
    </source>
</evidence>
<keyword evidence="4 5" id="KW-0472">Membrane</keyword>
<feature type="domain" description="Major facilitator superfamily (MFS) profile" evidence="6">
    <location>
        <begin position="215"/>
        <end position="407"/>
    </location>
</feature>
<keyword evidence="3 5" id="KW-1133">Transmembrane helix</keyword>
<accession>A0ABN1AA56</accession>
<keyword evidence="8" id="KW-1185">Reference proteome</keyword>
<evidence type="ECO:0000256" key="3">
    <source>
        <dbReference type="ARBA" id="ARBA00022989"/>
    </source>
</evidence>
<feature type="transmembrane region" description="Helical" evidence="5">
    <location>
        <begin position="104"/>
        <end position="127"/>
    </location>
</feature>
<feature type="transmembrane region" description="Helical" evidence="5">
    <location>
        <begin position="304"/>
        <end position="326"/>
    </location>
</feature>
<dbReference type="Proteomes" id="UP001499895">
    <property type="component" value="Unassembled WGS sequence"/>
</dbReference>
<feature type="transmembrane region" description="Helical" evidence="5">
    <location>
        <begin position="249"/>
        <end position="269"/>
    </location>
</feature>
<comment type="subcellular location">
    <subcellularLocation>
        <location evidence="1">Cell membrane</location>
        <topology evidence="1">Multi-pass membrane protein</topology>
    </subcellularLocation>
</comment>
<evidence type="ECO:0000313" key="7">
    <source>
        <dbReference type="EMBL" id="GAA0471412.1"/>
    </source>
</evidence>
<feature type="transmembrane region" description="Helical" evidence="5">
    <location>
        <begin position="17"/>
        <end position="40"/>
    </location>
</feature>
<dbReference type="Pfam" id="PF07690">
    <property type="entry name" value="MFS_1"/>
    <property type="match status" value="1"/>
</dbReference>
<dbReference type="InterPro" id="IPR036259">
    <property type="entry name" value="MFS_trans_sf"/>
</dbReference>
<dbReference type="PANTHER" id="PTHR23542:SF1">
    <property type="entry name" value="MAJOR FACILITATOR SUPERFAMILY (MFS) PROFILE DOMAIN-CONTAINING PROTEIN"/>
    <property type="match status" value="1"/>
</dbReference>
<dbReference type="PANTHER" id="PTHR23542">
    <property type="match status" value="1"/>
</dbReference>
<evidence type="ECO:0000313" key="8">
    <source>
        <dbReference type="Proteomes" id="UP001499895"/>
    </source>
</evidence>
<feature type="transmembrane region" description="Helical" evidence="5">
    <location>
        <begin position="79"/>
        <end position="98"/>
    </location>
</feature>
<protein>
    <submittedName>
        <fullName evidence="7">MFS transporter</fullName>
    </submittedName>
</protein>
<evidence type="ECO:0000256" key="1">
    <source>
        <dbReference type="ARBA" id="ARBA00004651"/>
    </source>
</evidence>
<gene>
    <name evidence="7" type="ORF">GCM10009544_36850</name>
</gene>
<dbReference type="Gene3D" id="1.20.1250.20">
    <property type="entry name" value="MFS general substrate transporter like domains"/>
    <property type="match status" value="1"/>
</dbReference>
<dbReference type="InterPro" id="IPR011701">
    <property type="entry name" value="MFS"/>
</dbReference>
<evidence type="ECO:0000256" key="2">
    <source>
        <dbReference type="ARBA" id="ARBA00022692"/>
    </source>
</evidence>
<feature type="transmembrane region" description="Helical" evidence="5">
    <location>
        <begin position="211"/>
        <end position="237"/>
    </location>
</feature>
<name>A0ABN1AA56_9ACTN</name>
<evidence type="ECO:0000259" key="6">
    <source>
        <dbReference type="PROSITE" id="PS50850"/>
    </source>
</evidence>
<sequence length="407" mass="41304">MDNPYGKILSVPGAPGFTAAGFVARLAHLMTVLGTVFLVSSVTGSYGLAGLVSAAYALTYSVVSPLLSRRVDRQRQSRVLAVTTLANAASRAGFLAAVQLDGPAWSLLLLSALSGGTMPAIGSLVRARWSHLLRGSPPLLHAALAFESVVDEVILVAGPIAVAVLVTGVDPMAGLVLALVCTVAGQTALALQRGTEPPVADAGRHAPGTALTAPGLPLLMLTFIAVGAAGSIIDLGVVAFTDEHGAKAASGWVLGLLALGSAVAGLWYGARPWSSPPERRLAATLPLFTGGTLLFAVAPGVAFLFPAAVLLGLTMAPALIAGFSAVERYVPRHRLTEGMALVTTSMGLGISLGSATAGKVVDLWGPRAALGWAGCWAAAAALAGLWTARRLRRATPAADEPEPARTG</sequence>
<feature type="transmembrane region" description="Helical" evidence="5">
    <location>
        <begin position="46"/>
        <end position="67"/>
    </location>
</feature>
<feature type="transmembrane region" description="Helical" evidence="5">
    <location>
        <begin position="281"/>
        <end position="298"/>
    </location>
</feature>
<dbReference type="RefSeq" id="WP_344091926.1">
    <property type="nucleotide sequence ID" value="NZ_BAAAHB010000039.1"/>
</dbReference>
<dbReference type="InterPro" id="IPR020846">
    <property type="entry name" value="MFS_dom"/>
</dbReference>